<dbReference type="SMART" id="SM00042">
    <property type="entry name" value="CUB"/>
    <property type="match status" value="2"/>
</dbReference>
<protein>
    <recommendedName>
        <fullName evidence="10">CUB and Sushi multiple domains 3</fullName>
    </recommendedName>
</protein>
<gene>
    <name evidence="8" type="ORF">JD844_015799</name>
</gene>
<proteinExistence type="predicted"/>
<evidence type="ECO:0000256" key="3">
    <source>
        <dbReference type="ARBA" id="ARBA00022737"/>
    </source>
</evidence>
<evidence type="ECO:0000313" key="9">
    <source>
        <dbReference type="Proteomes" id="UP000826234"/>
    </source>
</evidence>
<feature type="domain" description="Sushi" evidence="7">
    <location>
        <begin position="478"/>
        <end position="542"/>
    </location>
</feature>
<dbReference type="PROSITE" id="PS50923">
    <property type="entry name" value="SUSHI"/>
    <property type="match status" value="4"/>
</dbReference>
<dbReference type="Pfam" id="PF00084">
    <property type="entry name" value="Sushi"/>
    <property type="match status" value="4"/>
</dbReference>
<organism evidence="8 9">
    <name type="scientific">Phrynosoma platyrhinos</name>
    <name type="common">Desert horned lizard</name>
    <dbReference type="NCBI Taxonomy" id="52577"/>
    <lineage>
        <taxon>Eukaryota</taxon>
        <taxon>Metazoa</taxon>
        <taxon>Chordata</taxon>
        <taxon>Craniata</taxon>
        <taxon>Vertebrata</taxon>
        <taxon>Euteleostomi</taxon>
        <taxon>Lepidosauria</taxon>
        <taxon>Squamata</taxon>
        <taxon>Bifurcata</taxon>
        <taxon>Unidentata</taxon>
        <taxon>Episquamata</taxon>
        <taxon>Toxicofera</taxon>
        <taxon>Iguania</taxon>
        <taxon>Phrynosomatidae</taxon>
        <taxon>Phrynosomatinae</taxon>
        <taxon>Phrynosoma</taxon>
    </lineage>
</organism>
<evidence type="ECO:0000256" key="2">
    <source>
        <dbReference type="ARBA" id="ARBA00022729"/>
    </source>
</evidence>
<evidence type="ECO:0000256" key="4">
    <source>
        <dbReference type="ARBA" id="ARBA00023157"/>
    </source>
</evidence>
<evidence type="ECO:0000313" key="8">
    <source>
        <dbReference type="EMBL" id="KAH0617487.1"/>
    </source>
</evidence>
<evidence type="ECO:0000256" key="1">
    <source>
        <dbReference type="ARBA" id="ARBA00022659"/>
    </source>
</evidence>
<feature type="domain" description="Sushi" evidence="7">
    <location>
        <begin position="416"/>
        <end position="477"/>
    </location>
</feature>
<dbReference type="Pfam" id="PF00431">
    <property type="entry name" value="CUB"/>
    <property type="match status" value="3"/>
</dbReference>
<feature type="domain" description="Sushi" evidence="7">
    <location>
        <begin position="353"/>
        <end position="415"/>
    </location>
</feature>
<dbReference type="PANTHER" id="PTHR45656:SF4">
    <property type="entry name" value="PROTEIN CBR-CLEC-78"/>
    <property type="match status" value="1"/>
</dbReference>
<keyword evidence="4" id="KW-1015">Disulfide bond</keyword>
<sequence>MSDFSGVILSPGFPGNYPSSLDCTWTITLPIGFGVHLQFVNFSTETIHDYLEVRSGSTDISTVIGRISGPQLPSSLFSTTHETSLYFHSDYSQNKQGFHIVYQAYQLQSCPDPRPFRNGFVIGTDFTVGQTVSFECFPGYTLIGNSALTCLHGISRNWNHPLPRDGPDQSSPQIGQFSGNTALESVYSTSNQILIKFHSDFTTSGFFVLSYHAYQLRVCQAPPAVPNAEILTEDDEFEIVLCPANELRLDSTGVIMSPGYPDSYPNLQMCAWTITVEKGYNISLYFEFFQTEKEFDILEVFDGPNSHSPLLISLSGDYSSTLNITSTGHEVFLRWSADHGTNKKGFRIRYIALYCSTPESPPHGFIVSQTGGQLNSVVRWACDRGFRLIGKSTAVCRKSPNGYYAWDVPVPACQAISCGIPKAPVNGGILTTDYLVGTRVTYFCNDGYRLSSKELTTAACQPDGTWSNHNKTPRCVVVTCPSINSFTLEHGRWRIVNGSHYEYKTKVVFSCDPGYHGLGPESIECLANGTWSWRNERPYCQSEYSPYI</sequence>
<feature type="domain" description="Sushi" evidence="7">
    <location>
        <begin position="108"/>
        <end position="167"/>
    </location>
</feature>
<dbReference type="InterPro" id="IPR035976">
    <property type="entry name" value="Sushi/SCR/CCP_sf"/>
</dbReference>
<dbReference type="PANTHER" id="PTHR45656">
    <property type="entry name" value="PROTEIN CBR-CLEC-78"/>
    <property type="match status" value="1"/>
</dbReference>
<dbReference type="InterPro" id="IPR035914">
    <property type="entry name" value="Sperma_CUB_dom_sf"/>
</dbReference>
<name>A0ABQ7SJH0_PHRPL</name>
<dbReference type="PROSITE" id="PS01180">
    <property type="entry name" value="CUB"/>
    <property type="match status" value="2"/>
</dbReference>
<dbReference type="Gene3D" id="2.60.120.290">
    <property type="entry name" value="Spermadhesin, CUB domain"/>
    <property type="match status" value="3"/>
</dbReference>
<keyword evidence="1 5" id="KW-0768">Sushi</keyword>
<comment type="caution">
    <text evidence="5">Lacks conserved residue(s) required for the propagation of feature annotation.</text>
</comment>
<keyword evidence="9" id="KW-1185">Reference proteome</keyword>
<feature type="domain" description="CUB" evidence="6">
    <location>
        <begin position="1"/>
        <end position="105"/>
    </location>
</feature>
<dbReference type="SMART" id="SM00032">
    <property type="entry name" value="CCP"/>
    <property type="match status" value="4"/>
</dbReference>
<evidence type="ECO:0008006" key="10">
    <source>
        <dbReference type="Google" id="ProtNLM"/>
    </source>
</evidence>
<dbReference type="InterPro" id="IPR000859">
    <property type="entry name" value="CUB_dom"/>
</dbReference>
<evidence type="ECO:0000256" key="5">
    <source>
        <dbReference type="PROSITE-ProRule" id="PRU00302"/>
    </source>
</evidence>
<keyword evidence="3" id="KW-0677">Repeat</keyword>
<keyword evidence="2" id="KW-0732">Signal</keyword>
<dbReference type="CDD" id="cd00041">
    <property type="entry name" value="CUB"/>
    <property type="match status" value="2"/>
</dbReference>
<comment type="caution">
    <text evidence="8">The sequence shown here is derived from an EMBL/GenBank/DDBJ whole genome shotgun (WGS) entry which is preliminary data.</text>
</comment>
<dbReference type="EMBL" id="JAIPUX010005289">
    <property type="protein sequence ID" value="KAH0617487.1"/>
    <property type="molecule type" value="Genomic_DNA"/>
</dbReference>
<dbReference type="InterPro" id="IPR051277">
    <property type="entry name" value="SEZ6_CSMD_C4BPB_Regulators"/>
</dbReference>
<dbReference type="CDD" id="cd00033">
    <property type="entry name" value="CCP"/>
    <property type="match status" value="4"/>
</dbReference>
<dbReference type="SUPFAM" id="SSF57535">
    <property type="entry name" value="Complement control module/SCR domain"/>
    <property type="match status" value="4"/>
</dbReference>
<dbReference type="SUPFAM" id="SSF49854">
    <property type="entry name" value="Spermadhesin, CUB domain"/>
    <property type="match status" value="3"/>
</dbReference>
<dbReference type="Gene3D" id="2.10.70.10">
    <property type="entry name" value="Complement Module, domain 1"/>
    <property type="match status" value="4"/>
</dbReference>
<dbReference type="InterPro" id="IPR000436">
    <property type="entry name" value="Sushi_SCR_CCP_dom"/>
</dbReference>
<feature type="domain" description="CUB" evidence="6">
    <location>
        <begin position="242"/>
        <end position="353"/>
    </location>
</feature>
<evidence type="ECO:0000259" key="6">
    <source>
        <dbReference type="PROSITE" id="PS01180"/>
    </source>
</evidence>
<evidence type="ECO:0000259" key="7">
    <source>
        <dbReference type="PROSITE" id="PS50923"/>
    </source>
</evidence>
<accession>A0ABQ7SJH0</accession>
<reference evidence="8 9" key="1">
    <citation type="journal article" date="2022" name="Gigascience">
        <title>A chromosome-level genome assembly and annotation of the desert horned lizard, Phrynosoma platyrhinos, provides insight into chromosomal rearrangements among reptiles.</title>
        <authorList>
            <person name="Koochekian N."/>
            <person name="Ascanio A."/>
            <person name="Farleigh K."/>
            <person name="Card D.C."/>
            <person name="Schield D.R."/>
            <person name="Castoe T.A."/>
            <person name="Jezkova T."/>
        </authorList>
    </citation>
    <scope>NUCLEOTIDE SEQUENCE [LARGE SCALE GENOMIC DNA]</scope>
    <source>
        <strain evidence="8">NK-2021</strain>
    </source>
</reference>
<dbReference type="Proteomes" id="UP000826234">
    <property type="component" value="Unassembled WGS sequence"/>
</dbReference>